<keyword evidence="1" id="KW-1133">Transmembrane helix</keyword>
<gene>
    <name evidence="4" type="ORF">niasHT_002264</name>
    <name evidence="3" type="ORF">niasHT_030366</name>
</gene>
<evidence type="ECO:0000313" key="5">
    <source>
        <dbReference type="Proteomes" id="UP001620626"/>
    </source>
</evidence>
<dbReference type="AlphaFoldDB" id="A0ABD2KQV7"/>
<feature type="signal peptide" evidence="2">
    <location>
        <begin position="1"/>
        <end position="18"/>
    </location>
</feature>
<dbReference type="EMBL" id="JBICBT010000025">
    <property type="protein sequence ID" value="KAL3125664.1"/>
    <property type="molecule type" value="Genomic_DNA"/>
</dbReference>
<sequence>MFMLFKIFLFASVNLVTSSPPTHEEKVHLLAKYVTKAYKNESEALEVATNLAENLVADKGIVRSAPRGFEAAKIDQNDRTEVAQVFSKMLKNAGCAKQCRSRRRSRRDGETKSYALIMLKKTGEMYKLTVHVFAVLIALFTGGAAGLALSLICSLAGLVQSCANICCGCPIKFKPNEGCLSGFITGFGLVGYAALWLIEVPFTFNSPISDHKDLREKLQEALDDVIDY</sequence>
<feature type="chain" id="PRO_5044724234" evidence="2">
    <location>
        <begin position="19"/>
        <end position="228"/>
    </location>
</feature>
<dbReference type="Proteomes" id="UP001620626">
    <property type="component" value="Unassembled WGS sequence"/>
</dbReference>
<keyword evidence="1" id="KW-0812">Transmembrane</keyword>
<keyword evidence="1" id="KW-0472">Membrane</keyword>
<comment type="caution">
    <text evidence="3">The sequence shown here is derived from an EMBL/GenBank/DDBJ whole genome shotgun (WGS) entry which is preliminary data.</text>
</comment>
<keyword evidence="5" id="KW-1185">Reference proteome</keyword>
<feature type="transmembrane region" description="Helical" evidence="1">
    <location>
        <begin position="128"/>
        <end position="158"/>
    </location>
</feature>
<dbReference type="EMBL" id="JBICBT010000698">
    <property type="protein sequence ID" value="KAL3104754.1"/>
    <property type="molecule type" value="Genomic_DNA"/>
</dbReference>
<reference evidence="3 5" key="1">
    <citation type="submission" date="2024-10" db="EMBL/GenBank/DDBJ databases">
        <authorList>
            <person name="Kim D."/>
        </authorList>
    </citation>
    <scope>NUCLEOTIDE SEQUENCE [LARGE SCALE GENOMIC DNA]</scope>
    <source>
        <strain evidence="3">BH-2024</strain>
    </source>
</reference>
<proteinExistence type="predicted"/>
<keyword evidence="2" id="KW-0732">Signal</keyword>
<evidence type="ECO:0000313" key="3">
    <source>
        <dbReference type="EMBL" id="KAL3104754.1"/>
    </source>
</evidence>
<accession>A0ABD2KQV7</accession>
<feature type="transmembrane region" description="Helical" evidence="1">
    <location>
        <begin position="179"/>
        <end position="198"/>
    </location>
</feature>
<organism evidence="3 5">
    <name type="scientific">Heterodera trifolii</name>
    <dbReference type="NCBI Taxonomy" id="157864"/>
    <lineage>
        <taxon>Eukaryota</taxon>
        <taxon>Metazoa</taxon>
        <taxon>Ecdysozoa</taxon>
        <taxon>Nematoda</taxon>
        <taxon>Chromadorea</taxon>
        <taxon>Rhabditida</taxon>
        <taxon>Tylenchina</taxon>
        <taxon>Tylenchomorpha</taxon>
        <taxon>Tylenchoidea</taxon>
        <taxon>Heteroderidae</taxon>
        <taxon>Heteroderinae</taxon>
        <taxon>Heterodera</taxon>
    </lineage>
</organism>
<evidence type="ECO:0000256" key="1">
    <source>
        <dbReference type="SAM" id="Phobius"/>
    </source>
</evidence>
<name>A0ABD2KQV7_9BILA</name>
<evidence type="ECO:0000256" key="2">
    <source>
        <dbReference type="SAM" id="SignalP"/>
    </source>
</evidence>
<evidence type="ECO:0000313" key="4">
    <source>
        <dbReference type="EMBL" id="KAL3125664.1"/>
    </source>
</evidence>
<protein>
    <submittedName>
        <fullName evidence="3">Uncharacterized protein</fullName>
    </submittedName>
</protein>